<comment type="caution">
    <text evidence="2">The sequence shown here is derived from an EMBL/GenBank/DDBJ whole genome shotgun (WGS) entry which is preliminary data.</text>
</comment>
<dbReference type="InterPro" id="IPR054911">
    <property type="entry name" value="sulf_resp_HmcD"/>
</dbReference>
<organism evidence="2 3">
    <name type="scientific">Pseudodesulfovibrio hydrargyri</name>
    <dbReference type="NCBI Taxonomy" id="2125990"/>
    <lineage>
        <taxon>Bacteria</taxon>
        <taxon>Pseudomonadati</taxon>
        <taxon>Thermodesulfobacteriota</taxon>
        <taxon>Desulfovibrionia</taxon>
        <taxon>Desulfovibrionales</taxon>
        <taxon>Desulfovibrionaceae</taxon>
    </lineage>
</organism>
<keyword evidence="1" id="KW-1133">Transmembrane helix</keyword>
<evidence type="ECO:0008006" key="4">
    <source>
        <dbReference type="Google" id="ProtNLM"/>
    </source>
</evidence>
<evidence type="ECO:0000313" key="2">
    <source>
        <dbReference type="EMBL" id="OIQ49182.1"/>
    </source>
</evidence>
<evidence type="ECO:0000313" key="3">
    <source>
        <dbReference type="Proteomes" id="UP000181901"/>
    </source>
</evidence>
<keyword evidence="3" id="KW-1185">Reference proteome</keyword>
<feature type="transmembrane region" description="Helical" evidence="1">
    <location>
        <begin position="15"/>
        <end position="35"/>
    </location>
</feature>
<gene>
    <name evidence="2" type="ORF">BerOc1_01106</name>
</gene>
<reference evidence="2 3" key="1">
    <citation type="submission" date="2015-09" db="EMBL/GenBank/DDBJ databases">
        <title>Genome of Desulfovibrio dechloracetivorans BerOc1, a mercury methylating strain isolated from highly hydrocarbons and metals contaminated coastal sediments.</title>
        <authorList>
            <person name="Goni Urriza M."/>
            <person name="Gassie C."/>
            <person name="Bouchez O."/>
            <person name="Klopp C."/>
            <person name="Ranchou-Peyruse A."/>
            <person name="Remy G."/>
        </authorList>
    </citation>
    <scope>NUCLEOTIDE SEQUENCE [LARGE SCALE GENOMIC DNA]</scope>
    <source>
        <strain evidence="2 3">BerOc1</strain>
    </source>
</reference>
<protein>
    <recommendedName>
        <fullName evidence="4">Hmc operon protein 4</fullName>
    </recommendedName>
</protein>
<dbReference type="Proteomes" id="UP000181901">
    <property type="component" value="Unassembled WGS sequence"/>
</dbReference>
<sequence>MEFYTLQDYYTFTKGTIYLIMGGILVAATLYWRFLMGGNKKDD</sequence>
<dbReference type="NCBIfam" id="NF045712">
    <property type="entry name" value="sulf_resp_HmcD"/>
    <property type="match status" value="1"/>
</dbReference>
<proteinExistence type="predicted"/>
<evidence type="ECO:0000256" key="1">
    <source>
        <dbReference type="SAM" id="Phobius"/>
    </source>
</evidence>
<keyword evidence="1" id="KW-0812">Transmembrane</keyword>
<dbReference type="RefSeq" id="WP_071544730.1">
    <property type="nucleotide sequence ID" value="NZ_LKAQ01000004.1"/>
</dbReference>
<dbReference type="AlphaFoldDB" id="A0A1J5MRG2"/>
<name>A0A1J5MRG2_9BACT</name>
<keyword evidence="1" id="KW-0472">Membrane</keyword>
<dbReference type="EMBL" id="LKAQ01000004">
    <property type="protein sequence ID" value="OIQ49182.1"/>
    <property type="molecule type" value="Genomic_DNA"/>
</dbReference>
<dbReference type="OrthoDB" id="5460179at2"/>
<accession>A0A1J5MRG2</accession>